<feature type="non-terminal residue" evidence="1">
    <location>
        <position position="1"/>
    </location>
</feature>
<proteinExistence type="predicted"/>
<dbReference type="AlphaFoldDB" id="X1UEP5"/>
<reference evidence="1" key="1">
    <citation type="journal article" date="2014" name="Front. Microbiol.">
        <title>High frequency of phylogenetically diverse reductive dehalogenase-homologous genes in deep subseafloor sedimentary metagenomes.</title>
        <authorList>
            <person name="Kawai M."/>
            <person name="Futagami T."/>
            <person name="Toyoda A."/>
            <person name="Takaki Y."/>
            <person name="Nishi S."/>
            <person name="Hori S."/>
            <person name="Arai W."/>
            <person name="Tsubouchi T."/>
            <person name="Morono Y."/>
            <person name="Uchiyama I."/>
            <person name="Ito T."/>
            <person name="Fujiyama A."/>
            <person name="Inagaki F."/>
            <person name="Takami H."/>
        </authorList>
    </citation>
    <scope>NUCLEOTIDE SEQUENCE</scope>
    <source>
        <strain evidence="1">Expedition CK06-06</strain>
    </source>
</reference>
<name>X1UEP5_9ZZZZ</name>
<evidence type="ECO:0000313" key="1">
    <source>
        <dbReference type="EMBL" id="GAI98355.1"/>
    </source>
</evidence>
<comment type="caution">
    <text evidence="1">The sequence shown here is derived from an EMBL/GenBank/DDBJ whole genome shotgun (WGS) entry which is preliminary data.</text>
</comment>
<gene>
    <name evidence="1" type="ORF">S12H4_33428</name>
</gene>
<dbReference type="EMBL" id="BARW01019694">
    <property type="protein sequence ID" value="GAI98355.1"/>
    <property type="molecule type" value="Genomic_DNA"/>
</dbReference>
<organism evidence="1">
    <name type="scientific">marine sediment metagenome</name>
    <dbReference type="NCBI Taxonomy" id="412755"/>
    <lineage>
        <taxon>unclassified sequences</taxon>
        <taxon>metagenomes</taxon>
        <taxon>ecological metagenomes</taxon>
    </lineage>
</organism>
<protein>
    <submittedName>
        <fullName evidence="1">Uncharacterized protein</fullName>
    </submittedName>
</protein>
<accession>X1UEP5</accession>
<sequence>KCAGARLHGLNLCPECKAHYKKPRFKTCWGCFSKTDEGKEWIENRAKLESEEEVPLIDVELPCMEKIQVYEDQLEYGGMLEVCNHQCPHDTEPNSCEIYKKYRTGEEYEFMNFETQINERARG</sequence>